<name>A0A6V7V4F2_MELEN</name>
<dbReference type="Proteomes" id="UP000580250">
    <property type="component" value="Unassembled WGS sequence"/>
</dbReference>
<gene>
    <name evidence="1" type="ORF">MENT_LOCUS21001</name>
</gene>
<evidence type="ECO:0000313" key="1">
    <source>
        <dbReference type="EMBL" id="CAD2169657.1"/>
    </source>
</evidence>
<sequence length="78" mass="9395">MSVMKYKIVRIIFELNNESTINWVNKISKRVSEMKRIREQLKLDNPGLKENFYLNPEGFQPIEIFESKDDPDSLDFWK</sequence>
<dbReference type="EMBL" id="CAJEWN010000156">
    <property type="protein sequence ID" value="CAD2169657.1"/>
    <property type="molecule type" value="Genomic_DNA"/>
</dbReference>
<comment type="caution">
    <text evidence="1">The sequence shown here is derived from an EMBL/GenBank/DDBJ whole genome shotgun (WGS) entry which is preliminary data.</text>
</comment>
<dbReference type="AlphaFoldDB" id="A0A6V7V4F2"/>
<organism evidence="1 2">
    <name type="scientific">Meloidogyne enterolobii</name>
    <name type="common">Root-knot nematode worm</name>
    <name type="synonym">Meloidogyne mayaguensis</name>
    <dbReference type="NCBI Taxonomy" id="390850"/>
    <lineage>
        <taxon>Eukaryota</taxon>
        <taxon>Metazoa</taxon>
        <taxon>Ecdysozoa</taxon>
        <taxon>Nematoda</taxon>
        <taxon>Chromadorea</taxon>
        <taxon>Rhabditida</taxon>
        <taxon>Tylenchina</taxon>
        <taxon>Tylenchomorpha</taxon>
        <taxon>Tylenchoidea</taxon>
        <taxon>Meloidogynidae</taxon>
        <taxon>Meloidogyninae</taxon>
        <taxon>Meloidogyne</taxon>
    </lineage>
</organism>
<accession>A0A6V7V4F2</accession>
<proteinExistence type="predicted"/>
<evidence type="ECO:0000313" key="2">
    <source>
        <dbReference type="Proteomes" id="UP000580250"/>
    </source>
</evidence>
<reference evidence="1 2" key="1">
    <citation type="submission" date="2020-08" db="EMBL/GenBank/DDBJ databases">
        <authorList>
            <person name="Koutsovoulos G."/>
            <person name="Danchin GJ E."/>
        </authorList>
    </citation>
    <scope>NUCLEOTIDE SEQUENCE [LARGE SCALE GENOMIC DNA]</scope>
</reference>
<protein>
    <submittedName>
        <fullName evidence="1">Uncharacterized protein</fullName>
    </submittedName>
</protein>